<evidence type="ECO:0000313" key="2">
    <source>
        <dbReference type="Proteomes" id="UP000552709"/>
    </source>
</evidence>
<dbReference type="Proteomes" id="UP000552709">
    <property type="component" value="Unassembled WGS sequence"/>
</dbReference>
<reference evidence="1 2" key="1">
    <citation type="submission" date="2020-08" db="EMBL/GenBank/DDBJ databases">
        <title>Genomic Encyclopedia of Type Strains, Phase IV (KMG-IV): sequencing the most valuable type-strain genomes for metagenomic binning, comparative biology and taxonomic classification.</title>
        <authorList>
            <person name="Goeker M."/>
        </authorList>
    </citation>
    <scope>NUCLEOTIDE SEQUENCE [LARGE SCALE GENOMIC DNA]</scope>
    <source>
        <strain evidence="1 2">DSM 27939</strain>
    </source>
</reference>
<protein>
    <submittedName>
        <fullName evidence="1">Uncharacterized protein</fullName>
    </submittedName>
</protein>
<proteinExistence type="predicted"/>
<name>A0A7W8JYV6_9DEIO</name>
<keyword evidence="2" id="KW-1185">Reference proteome</keyword>
<gene>
    <name evidence="1" type="ORF">HNQ08_004868</name>
</gene>
<accession>A0A7W8JYV6</accession>
<comment type="caution">
    <text evidence="1">The sequence shown here is derived from an EMBL/GenBank/DDBJ whole genome shotgun (WGS) entry which is preliminary data.</text>
</comment>
<dbReference type="EMBL" id="JACHFL010000021">
    <property type="protein sequence ID" value="MBB5365742.1"/>
    <property type="molecule type" value="Genomic_DNA"/>
</dbReference>
<dbReference type="AlphaFoldDB" id="A0A7W8JYV6"/>
<sequence length="225" mass="25208">MRDLNADQLQANLQAFRAGLSPDARYASFDYCYNYFQDFRERGPLKTLACEEHLQVSALHLGFYLASWGMYRGSTELLQRSVRHLSPVIAFIANTPKSIWDIDVDHYTPTAIDELLNLNETLKEALKGNATDTLLTKIMLGVFGNVPAFDTQFKAGFGTSSLGKKALEAVGAFAREHHEFLSSQRIHTHDFLTGAHTNRPYPKAKLLDMIFFIEGSRGQSGQSSK</sequence>
<organism evidence="1 2">
    <name type="scientific">Deinococcus humi</name>
    <dbReference type="NCBI Taxonomy" id="662880"/>
    <lineage>
        <taxon>Bacteria</taxon>
        <taxon>Thermotogati</taxon>
        <taxon>Deinococcota</taxon>
        <taxon>Deinococci</taxon>
        <taxon>Deinococcales</taxon>
        <taxon>Deinococcaceae</taxon>
        <taxon>Deinococcus</taxon>
    </lineage>
</organism>
<dbReference type="RefSeq" id="WP_184137491.1">
    <property type="nucleotide sequence ID" value="NZ_JACHFL010000021.1"/>
</dbReference>
<evidence type="ECO:0000313" key="1">
    <source>
        <dbReference type="EMBL" id="MBB5365742.1"/>
    </source>
</evidence>